<dbReference type="InterPro" id="IPR001753">
    <property type="entry name" value="Enoyl-CoA_hydra/iso"/>
</dbReference>
<dbReference type="InterPro" id="IPR014748">
    <property type="entry name" value="Enoyl-CoA_hydra_C"/>
</dbReference>
<evidence type="ECO:0000313" key="1">
    <source>
        <dbReference type="EMBL" id="OIQ98723.1"/>
    </source>
</evidence>
<dbReference type="EC" id="5.3.3.18" evidence="1"/>
<gene>
    <name evidence="1" type="primary">paaG_3</name>
    <name evidence="1" type="ORF">GALL_192240</name>
</gene>
<name>A0A1J5SAE4_9ZZZZ</name>
<keyword evidence="1" id="KW-0413">Isomerase</keyword>
<dbReference type="AlphaFoldDB" id="A0A1J5SAE4"/>
<dbReference type="EMBL" id="MLJW01000115">
    <property type="protein sequence ID" value="OIQ98723.1"/>
    <property type="molecule type" value="Genomic_DNA"/>
</dbReference>
<dbReference type="GO" id="GO:0016853">
    <property type="term" value="F:isomerase activity"/>
    <property type="evidence" value="ECO:0007669"/>
    <property type="project" value="UniProtKB-KW"/>
</dbReference>
<dbReference type="InterPro" id="IPR029045">
    <property type="entry name" value="ClpP/crotonase-like_dom_sf"/>
</dbReference>
<sequence>MNSVLLEIDGAIATLTLNRPESLNALDRAMSLELSALTSRLEDDDSVRCVVLQGAGEHFMAGGDIKFFHQGLDEPQDVRKLQMEHLIGEVHTTVTRLRRMPKPVIASVGGAVAGFGVSLICACDLALAADSSYFTLAYCHIGTSPDGGATYALPRLVGVKQAMEIALLGERFDARRALELGLVNRVVAAAELAAETRKLAERLAAGPTAVYGRTKRLINESLSHSLVEQLQAEQDCFAESAADADFAEGVRAFVAKRKPKFIGR</sequence>
<accession>A0A1J5SAE4</accession>
<dbReference type="PANTHER" id="PTHR43459">
    <property type="entry name" value="ENOYL-COA HYDRATASE"/>
    <property type="match status" value="1"/>
</dbReference>
<protein>
    <submittedName>
        <fullName evidence="1">1,2-epoxyphenylacetyl-CoA isomerase</fullName>
        <ecNumber evidence="1">5.3.3.18</ecNumber>
    </submittedName>
</protein>
<dbReference type="Gene3D" id="1.10.12.10">
    <property type="entry name" value="Lyase 2-enoyl-coa Hydratase, Chain A, domain 2"/>
    <property type="match status" value="1"/>
</dbReference>
<dbReference type="Pfam" id="PF00378">
    <property type="entry name" value="ECH_1"/>
    <property type="match status" value="1"/>
</dbReference>
<dbReference type="Gene3D" id="3.90.226.10">
    <property type="entry name" value="2-enoyl-CoA Hydratase, Chain A, domain 1"/>
    <property type="match status" value="1"/>
</dbReference>
<comment type="caution">
    <text evidence="1">The sequence shown here is derived from an EMBL/GenBank/DDBJ whole genome shotgun (WGS) entry which is preliminary data.</text>
</comment>
<dbReference type="CDD" id="cd06558">
    <property type="entry name" value="crotonase-like"/>
    <property type="match status" value="1"/>
</dbReference>
<organism evidence="1">
    <name type="scientific">mine drainage metagenome</name>
    <dbReference type="NCBI Taxonomy" id="410659"/>
    <lineage>
        <taxon>unclassified sequences</taxon>
        <taxon>metagenomes</taxon>
        <taxon>ecological metagenomes</taxon>
    </lineage>
</organism>
<dbReference type="PANTHER" id="PTHR43459:SF1">
    <property type="entry name" value="EG:BACN32G11.4 PROTEIN"/>
    <property type="match status" value="1"/>
</dbReference>
<proteinExistence type="predicted"/>
<reference evidence="1" key="1">
    <citation type="submission" date="2016-10" db="EMBL/GenBank/DDBJ databases">
        <title>Sequence of Gallionella enrichment culture.</title>
        <authorList>
            <person name="Poehlein A."/>
            <person name="Muehling M."/>
            <person name="Daniel R."/>
        </authorList>
    </citation>
    <scope>NUCLEOTIDE SEQUENCE</scope>
</reference>
<dbReference type="SUPFAM" id="SSF52096">
    <property type="entry name" value="ClpP/crotonase"/>
    <property type="match status" value="1"/>
</dbReference>